<evidence type="ECO:0008006" key="3">
    <source>
        <dbReference type="Google" id="ProtNLM"/>
    </source>
</evidence>
<comment type="caution">
    <text evidence="1">The sequence shown here is derived from an EMBL/GenBank/DDBJ whole genome shotgun (WGS) entry which is preliminary data.</text>
</comment>
<accession>A0ABQ5VG89</accession>
<sequence length="161" mass="18001">MEKTATISDCGQYRYQLGRTWDDGPIARFIMLNPSIADAETDDPTIRRCISFAKREGAGAISVVNLFAFRATKPADMMKAADPIGPENNDHLREWVGHEFGFSKLVIAAWGASPFAAKRFKQIRDRGVIDTQYWRCLDKTKSGAPKHPLYIKGDAPLINLN</sequence>
<dbReference type="Proteomes" id="UP001161388">
    <property type="component" value="Unassembled WGS sequence"/>
</dbReference>
<reference evidence="1" key="2">
    <citation type="submission" date="2023-01" db="EMBL/GenBank/DDBJ databases">
        <title>Draft genome sequence of Sulfitobacter pacificus strain NBRC 109915.</title>
        <authorList>
            <person name="Sun Q."/>
            <person name="Mori K."/>
        </authorList>
    </citation>
    <scope>NUCLEOTIDE SEQUENCE</scope>
    <source>
        <strain evidence="1">NBRC 109915</strain>
    </source>
</reference>
<evidence type="ECO:0000313" key="1">
    <source>
        <dbReference type="EMBL" id="GLQ26100.1"/>
    </source>
</evidence>
<organism evidence="1 2">
    <name type="scientific">Sulfitobacter pacificus</name>
    <dbReference type="NCBI Taxonomy" id="1499314"/>
    <lineage>
        <taxon>Bacteria</taxon>
        <taxon>Pseudomonadati</taxon>
        <taxon>Pseudomonadota</taxon>
        <taxon>Alphaproteobacteria</taxon>
        <taxon>Rhodobacterales</taxon>
        <taxon>Roseobacteraceae</taxon>
        <taxon>Sulfitobacter</taxon>
    </lineage>
</organism>
<name>A0ABQ5VG89_9RHOB</name>
<gene>
    <name evidence="1" type="ORF">GCM10007927_09030</name>
</gene>
<dbReference type="Pfam" id="PF07799">
    <property type="entry name" value="DUF1643"/>
    <property type="match status" value="1"/>
</dbReference>
<keyword evidence="2" id="KW-1185">Reference proteome</keyword>
<protein>
    <recommendedName>
        <fullName evidence="3">DUF1643 domain-containing protein</fullName>
    </recommendedName>
</protein>
<proteinExistence type="predicted"/>
<reference evidence="1" key="1">
    <citation type="journal article" date="2014" name="Int. J. Syst. Evol. Microbiol.">
        <title>Complete genome of a new Firmicutes species belonging to the dominant human colonic microbiota ('Ruminococcus bicirculans') reveals two chromosomes and a selective capacity to utilize plant glucans.</title>
        <authorList>
            <consortium name="NISC Comparative Sequencing Program"/>
            <person name="Wegmann U."/>
            <person name="Louis P."/>
            <person name="Goesmann A."/>
            <person name="Henrissat B."/>
            <person name="Duncan S.H."/>
            <person name="Flint H.J."/>
        </authorList>
    </citation>
    <scope>NUCLEOTIDE SEQUENCE</scope>
    <source>
        <strain evidence="1">NBRC 109915</strain>
    </source>
</reference>
<dbReference type="EMBL" id="BSNL01000001">
    <property type="protein sequence ID" value="GLQ26100.1"/>
    <property type="molecule type" value="Genomic_DNA"/>
</dbReference>
<evidence type="ECO:0000313" key="2">
    <source>
        <dbReference type="Proteomes" id="UP001161388"/>
    </source>
</evidence>
<dbReference type="RefSeq" id="WP_284370977.1">
    <property type="nucleotide sequence ID" value="NZ_BSNL01000001.1"/>
</dbReference>
<dbReference type="InterPro" id="IPR012441">
    <property type="entry name" value="DUF1643"/>
</dbReference>